<comment type="catalytic activity">
    <reaction evidence="6 7">
        <text>orotidine 5'-phosphate + H(+) = UMP + CO2</text>
        <dbReference type="Rhea" id="RHEA:11596"/>
        <dbReference type="ChEBI" id="CHEBI:15378"/>
        <dbReference type="ChEBI" id="CHEBI:16526"/>
        <dbReference type="ChEBI" id="CHEBI:57538"/>
        <dbReference type="ChEBI" id="CHEBI:57865"/>
        <dbReference type="EC" id="4.1.1.23"/>
    </reaction>
</comment>
<evidence type="ECO:0000256" key="1">
    <source>
        <dbReference type="ARBA" id="ARBA00004861"/>
    </source>
</evidence>
<dbReference type="InterPro" id="IPR011060">
    <property type="entry name" value="RibuloseP-bd_barrel"/>
</dbReference>
<evidence type="ECO:0000313" key="10">
    <source>
        <dbReference type="Proteomes" id="UP000824204"/>
    </source>
</evidence>
<dbReference type="SMART" id="SM00934">
    <property type="entry name" value="OMPdecase"/>
    <property type="match status" value="1"/>
</dbReference>
<comment type="similarity">
    <text evidence="2 7">Belongs to the OMP decarboxylase family. Type 2 subfamily.</text>
</comment>
<reference evidence="9" key="2">
    <citation type="submission" date="2021-04" db="EMBL/GenBank/DDBJ databases">
        <authorList>
            <person name="Gilroy R."/>
        </authorList>
    </citation>
    <scope>NUCLEOTIDE SEQUENCE</scope>
    <source>
        <strain evidence="9">811</strain>
    </source>
</reference>
<organism evidence="9 10">
    <name type="scientific">Candidatus Borkfalkia faecipullorum</name>
    <dbReference type="NCBI Taxonomy" id="2838510"/>
    <lineage>
        <taxon>Bacteria</taxon>
        <taxon>Bacillati</taxon>
        <taxon>Bacillota</taxon>
        <taxon>Clostridia</taxon>
        <taxon>Christensenellales</taxon>
        <taxon>Christensenellaceae</taxon>
        <taxon>Candidatus Borkfalkia</taxon>
    </lineage>
</organism>
<feature type="active site" description="Proton donor" evidence="7">
    <location>
        <position position="100"/>
    </location>
</feature>
<dbReference type="InterPro" id="IPR001754">
    <property type="entry name" value="OMPdeCOase_dom"/>
</dbReference>
<dbReference type="PANTHER" id="PTHR43375">
    <property type="entry name" value="OROTIDINE 5'-PHOSPHATE DECARBOXYLASE"/>
    <property type="match status" value="1"/>
</dbReference>
<accession>A0A9D1V733</accession>
<protein>
    <recommendedName>
        <fullName evidence="7">Orotidine 5'-phosphate decarboxylase</fullName>
        <ecNumber evidence="7">4.1.1.23</ecNumber>
    </recommendedName>
    <alternativeName>
        <fullName evidence="7">OMP decarboxylase</fullName>
        <shortName evidence="7">OMPDCase</shortName>
        <shortName evidence="7">OMPdecase</shortName>
    </alternativeName>
</protein>
<name>A0A9D1V733_9FIRM</name>
<dbReference type="HAMAP" id="MF_01215">
    <property type="entry name" value="OMPdecase_type2"/>
    <property type="match status" value="1"/>
</dbReference>
<dbReference type="Pfam" id="PF00215">
    <property type="entry name" value="OMPdecase"/>
    <property type="match status" value="1"/>
</dbReference>
<dbReference type="InterPro" id="IPR011995">
    <property type="entry name" value="OMPdecase_type-2"/>
</dbReference>
<dbReference type="CDD" id="cd04725">
    <property type="entry name" value="OMP_decarboxylase_like"/>
    <property type="match status" value="1"/>
</dbReference>
<dbReference type="FunFam" id="3.20.20.70:FF:000246">
    <property type="entry name" value="Orotidine 5'-phosphate decarboxylase"/>
    <property type="match status" value="1"/>
</dbReference>
<keyword evidence="4 7" id="KW-0665">Pyrimidine biosynthesis</keyword>
<dbReference type="InterPro" id="IPR018089">
    <property type="entry name" value="OMPdecase_AS"/>
</dbReference>
<dbReference type="SUPFAM" id="SSF51366">
    <property type="entry name" value="Ribulose-phoshate binding barrel"/>
    <property type="match status" value="1"/>
</dbReference>
<gene>
    <name evidence="7 9" type="primary">pyrF</name>
    <name evidence="9" type="ORF">H9741_02050</name>
</gene>
<dbReference type="EMBL" id="DXFX01000027">
    <property type="protein sequence ID" value="HIX07234.1"/>
    <property type="molecule type" value="Genomic_DNA"/>
</dbReference>
<evidence type="ECO:0000256" key="4">
    <source>
        <dbReference type="ARBA" id="ARBA00022975"/>
    </source>
</evidence>
<dbReference type="Proteomes" id="UP000824204">
    <property type="component" value="Unassembled WGS sequence"/>
</dbReference>
<evidence type="ECO:0000256" key="6">
    <source>
        <dbReference type="ARBA" id="ARBA00049157"/>
    </source>
</evidence>
<feature type="domain" description="Orotidine 5'-phosphate decarboxylase" evidence="8">
    <location>
        <begin position="15"/>
        <end position="278"/>
    </location>
</feature>
<dbReference type="PANTHER" id="PTHR43375:SF1">
    <property type="entry name" value="OROTIDINE 5'-PHOSPHATE DECARBOXYLASE"/>
    <property type="match status" value="1"/>
</dbReference>
<dbReference type="GO" id="GO:0006207">
    <property type="term" value="P:'de novo' pyrimidine nucleobase biosynthetic process"/>
    <property type="evidence" value="ECO:0007669"/>
    <property type="project" value="InterPro"/>
</dbReference>
<dbReference type="EC" id="4.1.1.23" evidence="7"/>
<dbReference type="AlphaFoldDB" id="A0A9D1V733"/>
<dbReference type="GO" id="GO:0044205">
    <property type="term" value="P:'de novo' UMP biosynthetic process"/>
    <property type="evidence" value="ECO:0007669"/>
    <property type="project" value="UniProtKB-UniRule"/>
</dbReference>
<dbReference type="InterPro" id="IPR013785">
    <property type="entry name" value="Aldolase_TIM"/>
</dbReference>
<dbReference type="NCBIfam" id="TIGR02127">
    <property type="entry name" value="pyrF_sub2"/>
    <property type="match status" value="1"/>
</dbReference>
<dbReference type="PROSITE" id="PS00156">
    <property type="entry name" value="OMPDECASE"/>
    <property type="match status" value="1"/>
</dbReference>
<proteinExistence type="inferred from homology"/>
<comment type="caution">
    <text evidence="9">The sequence shown here is derived from an EMBL/GenBank/DDBJ whole genome shotgun (WGS) entry which is preliminary data.</text>
</comment>
<sequence length="301" mass="32769">MTDKLIERIKQLDNPTVAGIDTSFDYLPEDMKSGVCDFAGAAKAVLAFNKEIIDSICDIVPCVKVQIAYYEMYGLEGMRTFSETLKYASEKGMLVMTDAKRNDIGATAECYAKAYLGETAVGEKAYTAFDSDFLTVNGYLGSDGIKPFLGWMQKRDKGIFVLVKTSNKSSGELQDLKLENGKTVYEYMGSLVEEWGKDSIGKYGYSAVGAVVGATHPQQACILRGEMPHTFFLIPGYGAQGGTADDLKVCFDKDGLGGIVNSSRGILCAYKQEKYKGLSFSAAARQACIDMKNDLNRAIKG</sequence>
<reference evidence="9" key="1">
    <citation type="journal article" date="2021" name="PeerJ">
        <title>Extensive microbial diversity within the chicken gut microbiome revealed by metagenomics and culture.</title>
        <authorList>
            <person name="Gilroy R."/>
            <person name="Ravi A."/>
            <person name="Getino M."/>
            <person name="Pursley I."/>
            <person name="Horton D.L."/>
            <person name="Alikhan N.F."/>
            <person name="Baker D."/>
            <person name="Gharbi K."/>
            <person name="Hall N."/>
            <person name="Watson M."/>
            <person name="Adriaenssens E.M."/>
            <person name="Foster-Nyarko E."/>
            <person name="Jarju S."/>
            <person name="Secka A."/>
            <person name="Antonio M."/>
            <person name="Oren A."/>
            <person name="Chaudhuri R.R."/>
            <person name="La Ragione R."/>
            <person name="Hildebrand F."/>
            <person name="Pallen M.J."/>
        </authorList>
    </citation>
    <scope>NUCLEOTIDE SEQUENCE</scope>
    <source>
        <strain evidence="9">811</strain>
    </source>
</reference>
<evidence type="ECO:0000256" key="3">
    <source>
        <dbReference type="ARBA" id="ARBA00022793"/>
    </source>
</evidence>
<dbReference type="GO" id="GO:0004590">
    <property type="term" value="F:orotidine-5'-phosphate decarboxylase activity"/>
    <property type="evidence" value="ECO:0007669"/>
    <property type="project" value="UniProtKB-UniRule"/>
</dbReference>
<evidence type="ECO:0000256" key="2">
    <source>
        <dbReference type="ARBA" id="ARBA00008847"/>
    </source>
</evidence>
<evidence type="ECO:0000313" key="9">
    <source>
        <dbReference type="EMBL" id="HIX07234.1"/>
    </source>
</evidence>
<keyword evidence="3 7" id="KW-0210">Decarboxylase</keyword>
<evidence type="ECO:0000256" key="5">
    <source>
        <dbReference type="ARBA" id="ARBA00023239"/>
    </source>
</evidence>
<dbReference type="Gene3D" id="3.20.20.70">
    <property type="entry name" value="Aldolase class I"/>
    <property type="match status" value="1"/>
</dbReference>
<keyword evidence="5 7" id="KW-0456">Lyase</keyword>
<evidence type="ECO:0000259" key="8">
    <source>
        <dbReference type="SMART" id="SM00934"/>
    </source>
</evidence>
<evidence type="ECO:0000256" key="7">
    <source>
        <dbReference type="HAMAP-Rule" id="MF_01215"/>
    </source>
</evidence>
<comment type="pathway">
    <text evidence="1 7">Pyrimidine metabolism; UMP biosynthesis via de novo pathway; UMP from orotate: step 2/2.</text>
</comment>